<sequence length="243" mass="28439">FNITRGISRMSYKRYENRSFFLALFRHIQSLSRRGCWQTSFEFTKLLLSLDPINDPLCTLRFIDYVGLKARQYSYVLSLPNDWNYHDLQNWPNFAYSAALAQFQLELQKDSKNPKNDVSTAMLERAVLYFPSMVLFLAEKCDIQLDSDVAEDPFLQETPTSDYLCLLIDLYVDLASPLWAQPEVISWLQTALFNVFVKQQIPSYKACLTNDEFNEAFDHGKNIRENLYNDQIPLDFSRYIVVS</sequence>
<accession>A0ACA9S4W4</accession>
<gene>
    <name evidence="1" type="ORF">RPERSI_LOCUS25782</name>
</gene>
<comment type="caution">
    <text evidence="1">The sequence shown here is derived from an EMBL/GenBank/DDBJ whole genome shotgun (WGS) entry which is preliminary data.</text>
</comment>
<protein>
    <submittedName>
        <fullName evidence="1">23953_t:CDS:1</fullName>
    </submittedName>
</protein>
<name>A0ACA9S4W4_9GLOM</name>
<evidence type="ECO:0000313" key="1">
    <source>
        <dbReference type="EMBL" id="CAG8822358.1"/>
    </source>
</evidence>
<organism evidence="1 2">
    <name type="scientific">Racocetra persica</name>
    <dbReference type="NCBI Taxonomy" id="160502"/>
    <lineage>
        <taxon>Eukaryota</taxon>
        <taxon>Fungi</taxon>
        <taxon>Fungi incertae sedis</taxon>
        <taxon>Mucoromycota</taxon>
        <taxon>Glomeromycotina</taxon>
        <taxon>Glomeromycetes</taxon>
        <taxon>Diversisporales</taxon>
        <taxon>Gigasporaceae</taxon>
        <taxon>Racocetra</taxon>
    </lineage>
</organism>
<feature type="non-terminal residue" evidence="1">
    <location>
        <position position="1"/>
    </location>
</feature>
<dbReference type="EMBL" id="CAJVQC010086137">
    <property type="protein sequence ID" value="CAG8822358.1"/>
    <property type="molecule type" value="Genomic_DNA"/>
</dbReference>
<feature type="non-terminal residue" evidence="1">
    <location>
        <position position="243"/>
    </location>
</feature>
<evidence type="ECO:0000313" key="2">
    <source>
        <dbReference type="Proteomes" id="UP000789920"/>
    </source>
</evidence>
<dbReference type="Proteomes" id="UP000789920">
    <property type="component" value="Unassembled WGS sequence"/>
</dbReference>
<reference evidence="1" key="1">
    <citation type="submission" date="2021-06" db="EMBL/GenBank/DDBJ databases">
        <authorList>
            <person name="Kallberg Y."/>
            <person name="Tangrot J."/>
            <person name="Rosling A."/>
        </authorList>
    </citation>
    <scope>NUCLEOTIDE SEQUENCE</scope>
    <source>
        <strain evidence="1">MA461A</strain>
    </source>
</reference>
<keyword evidence="2" id="KW-1185">Reference proteome</keyword>
<proteinExistence type="predicted"/>